<sequence>MALRNRQQGARRPPLWLIVLTLVLGTVLVLRTRTAWDQLCTQARRQLPTLLGMEVGIGQCEVDPLGQRLILRGLSVFEKGADTPLFAADSAEVQLGLPNPLSGQLAIDLVKVHRPRVSLDLSRPRPPAGEPGECLLKPLRRLRLARVAITGAEVRLALPGGRQVELSELDVSLRERWGEEEFEVEARRGLVHLAPGQELTLGRLALSGALDVDEELLELDRAEASLDDVTVNISGRVEQLCEPVLALDAQVFLPLRTLSRAGLLPKPAQGHLWTRLTANGRPAAPSVSVELSGSGISYAQYSPGSFTARLAYAGELVTVEELLVPIGSGGNARITGTLALRPGLPVEVDLETHEAQFGRILEKAGLTGSWVDFPANAKAHLSGTLLPRPNLSGDLDLRHGRFILASRAFDAPVDSGRTLLTYERGHVRTQVSLLPDRVTFSGIEIDSGRSRIGGEVTLFYDSQKGLLVNAHGDADLSDFGHIAQLPWAGHGSVSTTVEGPYSQVKIGATLSLRDFMFWDFDLGVVQGKLTYADKLLGFPTISGQKGRTQYFGNAELTFGRSLHARAEVQVPRGRTEDLIDIIAPLHSTISVMQGPLQGEVSGRVEIDSPMDQFSGLVALDFKDTTYYGRHMGNGSARLRFDNGEAMVLERTVLEGRLGRTWVDGSFFFSGPHKGVLDYRFGGDNLSLAELAGQETAERMGLQATLALEGTVSGNTDVPVTTAHVSGPQVIFGGRNLGNMGFEARMEGRELQLAGRPSRDTSGILWMRVKEPYPFEAAMTLELPEIRPLLPANSFTQGLSGSVKAVVRAQGALKNAQAIQMDATVERLTLARGAFSGANDGPISLRYANGRLDVPSFTFRGPDTELSAAGWISPEQMDFYLRGGMNLGLLESVSPMLVRTGGRVELNAVATGSPRTPKVAGSALISDAKLSLRDQPLAVRDVKGRVAFTGQRILLESLEGYLNEGRMQGSGEVTLVDFRPSELLMNVALTDVATRFHEDLPFTTSGRLWLTGTLDAMRLGGVMDIRNLRYRRGLELDDILKRFSRRSVLAAPAEKPREYLTFDVGLLLTDVWLDNNLARARLLGSLKLTGTNVRPGVLGVVETAEGSQAFFRNNQFAIDRGQIEFQDRYSIDPMFDLRAQAQVREYQVKLHAFGRPAAPQLLLTSEPSLTEGDVLSLLTLGLTSTDKETAASASAGLAAEAFFNISGLDRQVQRFLPNNPVLRGLSLQISTTYNDATQQAEPTARLESKFLTEQLKIGLTQPVSGRGTRARAEYLFDNRFSLRGQWDNENSETAFGNPGIELKLSWESQ</sequence>
<feature type="domain" description="Translocation and assembly module TamB C-terminal" evidence="5">
    <location>
        <begin position="961"/>
        <end position="1299"/>
    </location>
</feature>
<evidence type="ECO:0000313" key="6">
    <source>
        <dbReference type="EMBL" id="AKJ06641.1"/>
    </source>
</evidence>
<dbReference type="Proteomes" id="UP000035579">
    <property type="component" value="Chromosome"/>
</dbReference>
<gene>
    <name evidence="6" type="ORF">AA314_08267</name>
    <name evidence="7" type="ORF">ATI61_105378</name>
</gene>
<dbReference type="EMBL" id="CP011509">
    <property type="protein sequence ID" value="AKJ06641.1"/>
    <property type="molecule type" value="Genomic_DNA"/>
</dbReference>
<evidence type="ECO:0000259" key="5">
    <source>
        <dbReference type="Pfam" id="PF04357"/>
    </source>
</evidence>
<dbReference type="GO" id="GO:0005886">
    <property type="term" value="C:plasma membrane"/>
    <property type="evidence" value="ECO:0007669"/>
    <property type="project" value="InterPro"/>
</dbReference>
<dbReference type="PANTHER" id="PTHR36985:SF1">
    <property type="entry name" value="TRANSLOCATION AND ASSEMBLY MODULE SUBUNIT TAMB"/>
    <property type="match status" value="1"/>
</dbReference>
<keyword evidence="4" id="KW-0472">Membrane</keyword>
<dbReference type="InterPro" id="IPR007452">
    <property type="entry name" value="TamB_C"/>
</dbReference>
<reference evidence="7 9" key="2">
    <citation type="submission" date="2018-08" db="EMBL/GenBank/DDBJ databases">
        <title>Genomic Encyclopedia of Archaeal and Bacterial Type Strains, Phase II (KMG-II): from individual species to whole genera.</title>
        <authorList>
            <person name="Goeker M."/>
        </authorList>
    </citation>
    <scope>NUCLEOTIDE SEQUENCE [LARGE SCALE GENOMIC DNA]</scope>
    <source>
        <strain evidence="7 9">DSM 2261</strain>
    </source>
</reference>
<comment type="subcellular location">
    <subcellularLocation>
        <location evidence="1">Membrane</location>
        <topology evidence="1">Single-pass membrane protein</topology>
    </subcellularLocation>
</comment>
<evidence type="ECO:0000256" key="2">
    <source>
        <dbReference type="ARBA" id="ARBA00022692"/>
    </source>
</evidence>
<reference evidence="6 8" key="1">
    <citation type="submission" date="2015-05" db="EMBL/GenBank/DDBJ databases">
        <title>Genome assembly of Archangium gephyra DSM 2261.</title>
        <authorList>
            <person name="Sharma G."/>
            <person name="Subramanian S."/>
        </authorList>
    </citation>
    <scope>NUCLEOTIDE SEQUENCE [LARGE SCALE GENOMIC DNA]</scope>
    <source>
        <strain evidence="6 8">DSM 2261</strain>
    </source>
</reference>
<proteinExistence type="predicted"/>
<evidence type="ECO:0000313" key="7">
    <source>
        <dbReference type="EMBL" id="REG32051.1"/>
    </source>
</evidence>
<dbReference type="KEGG" id="age:AA314_08267"/>
<dbReference type="EMBL" id="QUMU01000005">
    <property type="protein sequence ID" value="REG32051.1"/>
    <property type="molecule type" value="Genomic_DNA"/>
</dbReference>
<dbReference type="PANTHER" id="PTHR36985">
    <property type="entry name" value="TRANSLOCATION AND ASSEMBLY MODULE SUBUNIT TAMB"/>
    <property type="match status" value="1"/>
</dbReference>
<name>A0AAC8QFR9_9BACT</name>
<dbReference type="GO" id="GO:0097347">
    <property type="term" value="C:TAM protein secretion complex"/>
    <property type="evidence" value="ECO:0007669"/>
    <property type="project" value="TreeGrafter"/>
</dbReference>
<keyword evidence="2" id="KW-0812">Transmembrane</keyword>
<accession>A0AAC8QFR9</accession>
<dbReference type="Proteomes" id="UP000256345">
    <property type="component" value="Unassembled WGS sequence"/>
</dbReference>
<evidence type="ECO:0000313" key="8">
    <source>
        <dbReference type="Proteomes" id="UP000035579"/>
    </source>
</evidence>
<protein>
    <submittedName>
        <fullName evidence="7">Translocation and assembly module TamB</fullName>
    </submittedName>
</protein>
<keyword evidence="9" id="KW-1185">Reference proteome</keyword>
<organism evidence="6 8">
    <name type="scientific">Archangium gephyra</name>
    <dbReference type="NCBI Taxonomy" id="48"/>
    <lineage>
        <taxon>Bacteria</taxon>
        <taxon>Pseudomonadati</taxon>
        <taxon>Myxococcota</taxon>
        <taxon>Myxococcia</taxon>
        <taxon>Myxococcales</taxon>
        <taxon>Cystobacterineae</taxon>
        <taxon>Archangiaceae</taxon>
        <taxon>Archangium</taxon>
    </lineage>
</organism>
<evidence type="ECO:0000256" key="3">
    <source>
        <dbReference type="ARBA" id="ARBA00022989"/>
    </source>
</evidence>
<dbReference type="RefSeq" id="WP_047859881.1">
    <property type="nucleotide sequence ID" value="NZ_CP011509.1"/>
</dbReference>
<evidence type="ECO:0000256" key="4">
    <source>
        <dbReference type="ARBA" id="ARBA00023136"/>
    </source>
</evidence>
<evidence type="ECO:0000313" key="9">
    <source>
        <dbReference type="Proteomes" id="UP000256345"/>
    </source>
</evidence>
<dbReference type="GO" id="GO:0009306">
    <property type="term" value="P:protein secretion"/>
    <property type="evidence" value="ECO:0007669"/>
    <property type="project" value="InterPro"/>
</dbReference>
<keyword evidence="3" id="KW-1133">Transmembrane helix</keyword>
<evidence type="ECO:0000256" key="1">
    <source>
        <dbReference type="ARBA" id="ARBA00004167"/>
    </source>
</evidence>
<dbReference type="Pfam" id="PF04357">
    <property type="entry name" value="TamB"/>
    <property type="match status" value="1"/>
</dbReference>